<feature type="region of interest" description="Disordered" evidence="1">
    <location>
        <begin position="253"/>
        <end position="277"/>
    </location>
</feature>
<feature type="region of interest" description="Disordered" evidence="1">
    <location>
        <begin position="1"/>
        <end position="26"/>
    </location>
</feature>
<reference evidence="3 4" key="1">
    <citation type="submission" date="2014-04" db="EMBL/GenBank/DDBJ databases">
        <authorList>
            <consortium name="DOE Joint Genome Institute"/>
            <person name="Kuo A."/>
            <person name="Kohler A."/>
            <person name="Costa M.D."/>
            <person name="Nagy L.G."/>
            <person name="Floudas D."/>
            <person name="Copeland A."/>
            <person name="Barry K.W."/>
            <person name="Cichocki N."/>
            <person name="Veneault-Fourrey C."/>
            <person name="LaButti K."/>
            <person name="Lindquist E.A."/>
            <person name="Lipzen A."/>
            <person name="Lundell T."/>
            <person name="Morin E."/>
            <person name="Murat C."/>
            <person name="Sun H."/>
            <person name="Tunlid A."/>
            <person name="Henrissat B."/>
            <person name="Grigoriev I.V."/>
            <person name="Hibbett D.S."/>
            <person name="Martin F."/>
            <person name="Nordberg H.P."/>
            <person name="Cantor M.N."/>
            <person name="Hua S.X."/>
        </authorList>
    </citation>
    <scope>NUCLEOTIDE SEQUENCE [LARGE SCALE GENOMIC DNA]</scope>
    <source>
        <strain evidence="3 4">Marx 270</strain>
    </source>
</reference>
<feature type="compositionally biased region" description="Basic and acidic residues" evidence="1">
    <location>
        <begin position="88"/>
        <end position="104"/>
    </location>
</feature>
<dbReference type="Gene3D" id="1.10.3970.10">
    <property type="entry name" value="BSD domain"/>
    <property type="match status" value="1"/>
</dbReference>
<feature type="compositionally biased region" description="Basic and acidic residues" evidence="1">
    <location>
        <begin position="264"/>
        <end position="277"/>
    </location>
</feature>
<feature type="compositionally biased region" description="Acidic residues" evidence="1">
    <location>
        <begin position="394"/>
        <end position="407"/>
    </location>
</feature>
<dbReference type="SUPFAM" id="SSF140383">
    <property type="entry name" value="BSD domain-like"/>
    <property type="match status" value="1"/>
</dbReference>
<evidence type="ECO:0000259" key="2">
    <source>
        <dbReference type="PROSITE" id="PS50858"/>
    </source>
</evidence>
<dbReference type="OrthoDB" id="73788at2759"/>
<name>A0A0C3KJW0_PISTI</name>
<reference evidence="4" key="2">
    <citation type="submission" date="2015-01" db="EMBL/GenBank/DDBJ databases">
        <title>Evolutionary Origins and Diversification of the Mycorrhizal Mutualists.</title>
        <authorList>
            <consortium name="DOE Joint Genome Institute"/>
            <consortium name="Mycorrhizal Genomics Consortium"/>
            <person name="Kohler A."/>
            <person name="Kuo A."/>
            <person name="Nagy L.G."/>
            <person name="Floudas D."/>
            <person name="Copeland A."/>
            <person name="Barry K.W."/>
            <person name="Cichocki N."/>
            <person name="Veneault-Fourrey C."/>
            <person name="LaButti K."/>
            <person name="Lindquist E.A."/>
            <person name="Lipzen A."/>
            <person name="Lundell T."/>
            <person name="Morin E."/>
            <person name="Murat C."/>
            <person name="Riley R."/>
            <person name="Ohm R."/>
            <person name="Sun H."/>
            <person name="Tunlid A."/>
            <person name="Henrissat B."/>
            <person name="Grigoriev I.V."/>
            <person name="Hibbett D.S."/>
            <person name="Martin F."/>
        </authorList>
    </citation>
    <scope>NUCLEOTIDE SEQUENCE [LARGE SCALE GENOMIC DNA]</scope>
    <source>
        <strain evidence="4">Marx 270</strain>
    </source>
</reference>
<dbReference type="PROSITE" id="PS50858">
    <property type="entry name" value="BSD"/>
    <property type="match status" value="1"/>
</dbReference>
<dbReference type="PANTHER" id="PTHR16019:SF5">
    <property type="entry name" value="BSD DOMAIN-CONTAINING PROTEIN 1"/>
    <property type="match status" value="1"/>
</dbReference>
<evidence type="ECO:0000313" key="4">
    <source>
        <dbReference type="Proteomes" id="UP000054217"/>
    </source>
</evidence>
<protein>
    <recommendedName>
        <fullName evidence="2">BSD domain-containing protein</fullName>
    </recommendedName>
</protein>
<dbReference type="AlphaFoldDB" id="A0A0C3KJW0"/>
<dbReference type="InParanoid" id="A0A0C3KJW0"/>
<gene>
    <name evidence="3" type="ORF">M404DRAFT_995840</name>
</gene>
<dbReference type="STRING" id="870435.A0A0C3KJW0"/>
<dbReference type="Pfam" id="PF03909">
    <property type="entry name" value="BSD"/>
    <property type="match status" value="1"/>
</dbReference>
<organism evidence="3 4">
    <name type="scientific">Pisolithus tinctorius Marx 270</name>
    <dbReference type="NCBI Taxonomy" id="870435"/>
    <lineage>
        <taxon>Eukaryota</taxon>
        <taxon>Fungi</taxon>
        <taxon>Dikarya</taxon>
        <taxon>Basidiomycota</taxon>
        <taxon>Agaricomycotina</taxon>
        <taxon>Agaricomycetes</taxon>
        <taxon>Agaricomycetidae</taxon>
        <taxon>Boletales</taxon>
        <taxon>Sclerodermatineae</taxon>
        <taxon>Pisolithaceae</taxon>
        <taxon>Pisolithus</taxon>
    </lineage>
</organism>
<feature type="compositionally biased region" description="Basic and acidic residues" evidence="1">
    <location>
        <begin position="467"/>
        <end position="480"/>
    </location>
</feature>
<proteinExistence type="predicted"/>
<feature type="compositionally biased region" description="Polar residues" evidence="1">
    <location>
        <begin position="105"/>
        <end position="117"/>
    </location>
</feature>
<sequence>MNFLDAYGIAGTGTSTPPAGDRPEQSLNEEVSQVIGTLGHFWGGFKKQGGVVFANARRDLSQVVTQAQREIGKFTTATPTGAPAENESSSRDEREVEAEGHQEGNESNDTGPSTPTAEETDHTHEPTTVSSTSSASTPQSFFTRIRSSLPPNVVSTVQAHLPESFKNAESIDLSQLRNTLSAEFQRVQGVTRAQAEEYVHKSEVILREAMREASEVLRDAVKVIPPEEAGSEPGAGVVWDGADVWMLPGLAAGAEGSRGNSKGKAKESDSSARLSEDARRAVATRAESLLKQLRSNPEIIKVDPAVDSSKESYLAWVNDLEASGAGFGTEAWSGRIADALSDPHDGLSLQDTLDSLVPSYMPEEVFWVRYFFRVHQIEREENRRKALLQATAEKDEDFSWEDEEEEPESARPSHASVKSLESQRTLAPRRMAATSGEHSTSLSPALSPRLSSEDSYDLVSATVSNAEDVREGPEKASTKDDSEDSDWE</sequence>
<feature type="region of interest" description="Disordered" evidence="1">
    <location>
        <begin position="71"/>
        <end position="139"/>
    </location>
</feature>
<feature type="compositionally biased region" description="Low complexity" evidence="1">
    <location>
        <begin position="126"/>
        <end position="139"/>
    </location>
</feature>
<evidence type="ECO:0000256" key="1">
    <source>
        <dbReference type="SAM" id="MobiDB-lite"/>
    </source>
</evidence>
<feature type="compositionally biased region" description="Low complexity" evidence="1">
    <location>
        <begin position="439"/>
        <end position="450"/>
    </location>
</feature>
<dbReference type="InterPro" id="IPR035925">
    <property type="entry name" value="BSD_dom_sf"/>
</dbReference>
<dbReference type="GO" id="GO:0005737">
    <property type="term" value="C:cytoplasm"/>
    <property type="evidence" value="ECO:0007669"/>
    <property type="project" value="TreeGrafter"/>
</dbReference>
<accession>A0A0C3KJW0</accession>
<dbReference type="PANTHER" id="PTHR16019">
    <property type="entry name" value="SYNAPSE-ASSOCIATED PROTEIN"/>
    <property type="match status" value="1"/>
</dbReference>
<dbReference type="HOGENOM" id="CLU_039658_0_0_1"/>
<feature type="domain" description="BSD" evidence="2">
    <location>
        <begin position="349"/>
        <end position="378"/>
    </location>
</feature>
<dbReference type="InterPro" id="IPR005607">
    <property type="entry name" value="BSD_dom"/>
</dbReference>
<dbReference type="Proteomes" id="UP000054217">
    <property type="component" value="Unassembled WGS sequence"/>
</dbReference>
<feature type="region of interest" description="Disordered" evidence="1">
    <location>
        <begin position="392"/>
        <end position="488"/>
    </location>
</feature>
<evidence type="ECO:0000313" key="3">
    <source>
        <dbReference type="EMBL" id="KIO09847.1"/>
    </source>
</evidence>
<keyword evidence="4" id="KW-1185">Reference proteome</keyword>
<dbReference type="EMBL" id="KN831953">
    <property type="protein sequence ID" value="KIO09847.1"/>
    <property type="molecule type" value="Genomic_DNA"/>
</dbReference>
<dbReference type="InterPro" id="IPR051494">
    <property type="entry name" value="BSD_domain-containing"/>
</dbReference>